<organism evidence="3">
    <name type="scientific">Lygus hesperus</name>
    <name type="common">Western plant bug</name>
    <dbReference type="NCBI Taxonomy" id="30085"/>
    <lineage>
        <taxon>Eukaryota</taxon>
        <taxon>Metazoa</taxon>
        <taxon>Ecdysozoa</taxon>
        <taxon>Arthropoda</taxon>
        <taxon>Hexapoda</taxon>
        <taxon>Insecta</taxon>
        <taxon>Pterygota</taxon>
        <taxon>Neoptera</taxon>
        <taxon>Paraneoptera</taxon>
        <taxon>Hemiptera</taxon>
        <taxon>Heteroptera</taxon>
        <taxon>Panheteroptera</taxon>
        <taxon>Cimicomorpha</taxon>
        <taxon>Miridae</taxon>
        <taxon>Mirini</taxon>
        <taxon>Lygus</taxon>
    </lineage>
</organism>
<feature type="compositionally biased region" description="Basic and acidic residues" evidence="1">
    <location>
        <begin position="103"/>
        <end position="113"/>
    </location>
</feature>
<dbReference type="Pfam" id="PF06110">
    <property type="entry name" value="TXD17-like_Trx"/>
    <property type="match status" value="1"/>
</dbReference>
<proteinExistence type="predicted"/>
<feature type="region of interest" description="Disordered" evidence="1">
    <location>
        <begin position="269"/>
        <end position="322"/>
    </location>
</feature>
<feature type="compositionally biased region" description="Basic residues" evidence="1">
    <location>
        <begin position="114"/>
        <end position="123"/>
    </location>
</feature>
<reference evidence="3" key="1">
    <citation type="submission" date="2014-09" db="EMBL/GenBank/DDBJ databases">
        <authorList>
            <person name="Magalhaes I.L.F."/>
            <person name="Oliveira U."/>
            <person name="Santos F.R."/>
            <person name="Vidigal T.H.D.A."/>
            <person name="Brescovit A.D."/>
            <person name="Santos A.J."/>
        </authorList>
    </citation>
    <scope>NUCLEOTIDE SEQUENCE</scope>
</reference>
<dbReference type="Gene3D" id="3.40.30.10">
    <property type="entry name" value="Glutaredoxin"/>
    <property type="match status" value="1"/>
</dbReference>
<sequence length="322" mass="37348">MWKVVKLQYLITLPNPRVNLKRKKRKVRIQNLARRKVRVNPAVRVSQVRKAKVVKEARRVKAVKRPKQVRRKKSKKDKKGKKSKGSSKGDKKGKKGKKGKKVKSTEKDEEKSKSSKGSKKKMKLQVLPQPAWWEGMEQKMQTYIFFTGRTDDRGVVLHQLSAQVEEQVGVFLTRLPPRRKTCIIRVRLLPTMYGIGSILNNDPYFRVYDIPLLIRWRGPQRLSRTECLNERLLRLFFENDDHDPAKFKADTDSFLGSLLAIMEERKVHLEEKSQKRGKSRGSKKGKSRSKSKGSKKSKKSKSKDSKKSKKSKGSKKSKKKKK</sequence>
<feature type="domain" description="Thioredoxin" evidence="2">
    <location>
        <begin position="137"/>
        <end position="238"/>
    </location>
</feature>
<name>A0A0K8SGX2_LYGHE</name>
<feature type="compositionally biased region" description="Basic residues" evidence="1">
    <location>
        <begin position="275"/>
        <end position="322"/>
    </location>
</feature>
<dbReference type="InterPro" id="IPR010357">
    <property type="entry name" value="TXNDC17_dom"/>
</dbReference>
<evidence type="ECO:0000256" key="1">
    <source>
        <dbReference type="SAM" id="MobiDB-lite"/>
    </source>
</evidence>
<dbReference type="EMBL" id="GBRD01013283">
    <property type="protein sequence ID" value="JAG52543.1"/>
    <property type="molecule type" value="Transcribed_RNA"/>
</dbReference>
<feature type="region of interest" description="Disordered" evidence="1">
    <location>
        <begin position="57"/>
        <end position="123"/>
    </location>
</feature>
<evidence type="ECO:0000259" key="2">
    <source>
        <dbReference type="Pfam" id="PF06110"/>
    </source>
</evidence>
<dbReference type="AlphaFoldDB" id="A0A0K8SGX2"/>
<evidence type="ECO:0000313" key="3">
    <source>
        <dbReference type="EMBL" id="JAG52543.1"/>
    </source>
</evidence>
<protein>
    <recommendedName>
        <fullName evidence="2">Thioredoxin domain-containing protein</fullName>
    </recommendedName>
</protein>
<feature type="compositionally biased region" description="Basic residues" evidence="1">
    <location>
        <begin position="60"/>
        <end position="102"/>
    </location>
</feature>
<accession>A0A0K8SGX2</accession>